<name>A0A917E657_9HYPH</name>
<reference evidence="1" key="2">
    <citation type="submission" date="2020-09" db="EMBL/GenBank/DDBJ databases">
        <authorList>
            <person name="Sun Q."/>
            <person name="Zhou Y."/>
        </authorList>
    </citation>
    <scope>NUCLEOTIDE SEQUENCE</scope>
    <source>
        <strain evidence="1">CGMCC 1.15367</strain>
    </source>
</reference>
<gene>
    <name evidence="1" type="ORF">GCM10011390_27380</name>
</gene>
<keyword evidence="2" id="KW-1185">Reference proteome</keyword>
<proteinExistence type="predicted"/>
<evidence type="ECO:0000313" key="2">
    <source>
        <dbReference type="Proteomes" id="UP000644699"/>
    </source>
</evidence>
<reference evidence="1" key="1">
    <citation type="journal article" date="2014" name="Int. J. Syst. Evol. Microbiol.">
        <title>Complete genome sequence of Corynebacterium casei LMG S-19264T (=DSM 44701T), isolated from a smear-ripened cheese.</title>
        <authorList>
            <consortium name="US DOE Joint Genome Institute (JGI-PGF)"/>
            <person name="Walter F."/>
            <person name="Albersmeier A."/>
            <person name="Kalinowski J."/>
            <person name="Ruckert C."/>
        </authorList>
    </citation>
    <scope>NUCLEOTIDE SEQUENCE</scope>
    <source>
        <strain evidence="1">CGMCC 1.15367</strain>
    </source>
</reference>
<dbReference type="Gene3D" id="3.30.160.150">
    <property type="entry name" value="Lipoprotein like domain"/>
    <property type="match status" value="1"/>
</dbReference>
<accession>A0A917E657</accession>
<dbReference type="PROSITE" id="PS51257">
    <property type="entry name" value="PROKAR_LIPOPROTEIN"/>
    <property type="match status" value="1"/>
</dbReference>
<dbReference type="EMBL" id="BMIQ01000004">
    <property type="protein sequence ID" value="GGE06823.1"/>
    <property type="molecule type" value="Genomic_DNA"/>
</dbReference>
<evidence type="ECO:0008006" key="3">
    <source>
        <dbReference type="Google" id="ProtNLM"/>
    </source>
</evidence>
<organism evidence="1 2">
    <name type="scientific">Aureimonas endophytica</name>
    <dbReference type="NCBI Taxonomy" id="2027858"/>
    <lineage>
        <taxon>Bacteria</taxon>
        <taxon>Pseudomonadati</taxon>
        <taxon>Pseudomonadota</taxon>
        <taxon>Alphaproteobacteria</taxon>
        <taxon>Hyphomicrobiales</taxon>
        <taxon>Aurantimonadaceae</taxon>
        <taxon>Aureimonas</taxon>
    </lineage>
</organism>
<dbReference type="GO" id="GO:0019867">
    <property type="term" value="C:outer membrane"/>
    <property type="evidence" value="ECO:0007669"/>
    <property type="project" value="InterPro"/>
</dbReference>
<protein>
    <recommendedName>
        <fullName evidence="3">LPS-assembly lipoprotein</fullName>
    </recommendedName>
</protein>
<dbReference type="GO" id="GO:0043165">
    <property type="term" value="P:Gram-negative-bacterium-type cell outer membrane assembly"/>
    <property type="evidence" value="ECO:0007669"/>
    <property type="project" value="InterPro"/>
</dbReference>
<dbReference type="RefSeq" id="WP_188909383.1">
    <property type="nucleotide sequence ID" value="NZ_BMIQ01000004.1"/>
</dbReference>
<dbReference type="Proteomes" id="UP000644699">
    <property type="component" value="Unassembled WGS sequence"/>
</dbReference>
<sequence length="193" mass="20679">MSFSDRRRFRRRALALGLLAGLGLGLSACTVHPLYGTASMPAGAPGLAELKGRVDVAPVGDRTSQIVRNALLFGFNGGETPIAPLYRIAFTALGQENVVSIQQDSGIPAASIYKLTVNYTVTRTTDTKVIATGTRFADAPFDRNRQLFAATRAYRDAQERAGKEVAEQMRLVVLSAIRKDLPTLAASVPQGKS</sequence>
<evidence type="ECO:0000313" key="1">
    <source>
        <dbReference type="EMBL" id="GGE06823.1"/>
    </source>
</evidence>
<comment type="caution">
    <text evidence="1">The sequence shown here is derived from an EMBL/GenBank/DDBJ whole genome shotgun (WGS) entry which is preliminary data.</text>
</comment>
<dbReference type="AlphaFoldDB" id="A0A917E657"/>